<gene>
    <name evidence="3" type="ORF">H9862_06960</name>
</gene>
<feature type="region of interest" description="Disordered" evidence="1">
    <location>
        <begin position="27"/>
        <end position="62"/>
    </location>
</feature>
<feature type="signal peptide" evidence="2">
    <location>
        <begin position="1"/>
        <end position="20"/>
    </location>
</feature>
<sequence length="62" mass="6666">MKAITLILAAATALSFSACCCQSQPAPKLHPMPKDLDNDVDNDIPGNVPDQPIKVYQDKKGK</sequence>
<evidence type="ECO:0000256" key="1">
    <source>
        <dbReference type="SAM" id="MobiDB-lite"/>
    </source>
</evidence>
<reference evidence="3" key="2">
    <citation type="submission" date="2021-04" db="EMBL/GenBank/DDBJ databases">
        <authorList>
            <person name="Gilroy R."/>
        </authorList>
    </citation>
    <scope>NUCLEOTIDE SEQUENCE</scope>
    <source>
        <strain evidence="3">14975</strain>
    </source>
</reference>
<dbReference type="PROSITE" id="PS51257">
    <property type="entry name" value="PROKAR_LIPOPROTEIN"/>
    <property type="match status" value="1"/>
</dbReference>
<accession>A0A9D1VC98</accession>
<evidence type="ECO:0000313" key="4">
    <source>
        <dbReference type="Proteomes" id="UP000823964"/>
    </source>
</evidence>
<protein>
    <recommendedName>
        <fullName evidence="5">Lipoprotein</fullName>
    </recommendedName>
</protein>
<evidence type="ECO:0000256" key="2">
    <source>
        <dbReference type="SAM" id="SignalP"/>
    </source>
</evidence>
<dbReference type="AlphaFoldDB" id="A0A9D1VC98"/>
<keyword evidence="2" id="KW-0732">Signal</keyword>
<reference evidence="3" key="1">
    <citation type="journal article" date="2021" name="PeerJ">
        <title>Extensive microbial diversity within the chicken gut microbiome revealed by metagenomics and culture.</title>
        <authorList>
            <person name="Gilroy R."/>
            <person name="Ravi A."/>
            <person name="Getino M."/>
            <person name="Pursley I."/>
            <person name="Horton D.L."/>
            <person name="Alikhan N.F."/>
            <person name="Baker D."/>
            <person name="Gharbi K."/>
            <person name="Hall N."/>
            <person name="Watson M."/>
            <person name="Adriaenssens E.M."/>
            <person name="Foster-Nyarko E."/>
            <person name="Jarju S."/>
            <person name="Secka A."/>
            <person name="Antonio M."/>
            <person name="Oren A."/>
            <person name="Chaudhuri R.R."/>
            <person name="La Ragione R."/>
            <person name="Hildebrand F."/>
            <person name="Pallen M.J."/>
        </authorList>
    </citation>
    <scope>NUCLEOTIDE SEQUENCE</scope>
    <source>
        <strain evidence="3">14975</strain>
    </source>
</reference>
<proteinExistence type="predicted"/>
<evidence type="ECO:0008006" key="5">
    <source>
        <dbReference type="Google" id="ProtNLM"/>
    </source>
</evidence>
<dbReference type="Proteomes" id="UP000823964">
    <property type="component" value="Unassembled WGS sequence"/>
</dbReference>
<comment type="caution">
    <text evidence="3">The sequence shown here is derived from an EMBL/GenBank/DDBJ whole genome shotgun (WGS) entry which is preliminary data.</text>
</comment>
<dbReference type="EMBL" id="DXFQ01000127">
    <property type="protein sequence ID" value="HIX20322.1"/>
    <property type="molecule type" value="Genomic_DNA"/>
</dbReference>
<evidence type="ECO:0000313" key="3">
    <source>
        <dbReference type="EMBL" id="HIX20322.1"/>
    </source>
</evidence>
<organism evidence="3 4">
    <name type="scientific">Candidatus Akkermansia intestinigallinarum</name>
    <dbReference type="NCBI Taxonomy" id="2838431"/>
    <lineage>
        <taxon>Bacteria</taxon>
        <taxon>Pseudomonadati</taxon>
        <taxon>Verrucomicrobiota</taxon>
        <taxon>Verrucomicrobiia</taxon>
        <taxon>Verrucomicrobiales</taxon>
        <taxon>Akkermansiaceae</taxon>
        <taxon>Akkermansia</taxon>
    </lineage>
</organism>
<name>A0A9D1VC98_9BACT</name>
<feature type="chain" id="PRO_5039170043" description="Lipoprotein" evidence="2">
    <location>
        <begin position="21"/>
        <end position="62"/>
    </location>
</feature>